<accession>A0A8J2UA79</accession>
<dbReference type="Proteomes" id="UP000607559">
    <property type="component" value="Unassembled WGS sequence"/>
</dbReference>
<sequence length="259" mass="29225">MHSPSGILANLPTGLRTPLIDCYNSIISSYSEHRWEPSELNGGKFCEVVYSIISGYIAGTFPPSPSKPSNMFDACQALGKIPANPGLIGDRSVRILIPRVLPFLYEIRNNRGVGHVGGDVDPNYMDSTAVVNISSWILAELIRVFHNVTTIEAQEMADCLIERRHPLVWEIENVRRVLDSTLKVRDQTLVLLHTRPAWTMASDLFSWVEYSREDLFKARILNPLHKARLIEFDKINDRARISPLGVTEVEKVILRNSFS</sequence>
<evidence type="ECO:0000313" key="2">
    <source>
        <dbReference type="Proteomes" id="UP000607559"/>
    </source>
</evidence>
<reference evidence="1" key="2">
    <citation type="submission" date="2020-09" db="EMBL/GenBank/DDBJ databases">
        <authorList>
            <person name="Sun Q."/>
            <person name="Zhou Y."/>
        </authorList>
    </citation>
    <scope>NUCLEOTIDE SEQUENCE</scope>
    <source>
        <strain evidence="1">CGMCC 1.15448</strain>
    </source>
</reference>
<organism evidence="1 2">
    <name type="scientific">Puia dinghuensis</name>
    <dbReference type="NCBI Taxonomy" id="1792502"/>
    <lineage>
        <taxon>Bacteria</taxon>
        <taxon>Pseudomonadati</taxon>
        <taxon>Bacteroidota</taxon>
        <taxon>Chitinophagia</taxon>
        <taxon>Chitinophagales</taxon>
        <taxon>Chitinophagaceae</taxon>
        <taxon>Puia</taxon>
    </lineage>
</organism>
<reference evidence="1" key="1">
    <citation type="journal article" date="2014" name="Int. J. Syst. Evol. Microbiol.">
        <title>Complete genome sequence of Corynebacterium casei LMG S-19264T (=DSM 44701T), isolated from a smear-ripened cheese.</title>
        <authorList>
            <consortium name="US DOE Joint Genome Institute (JGI-PGF)"/>
            <person name="Walter F."/>
            <person name="Albersmeier A."/>
            <person name="Kalinowski J."/>
            <person name="Ruckert C."/>
        </authorList>
    </citation>
    <scope>NUCLEOTIDE SEQUENCE</scope>
    <source>
        <strain evidence="1">CGMCC 1.15448</strain>
    </source>
</reference>
<keyword evidence="2" id="KW-1185">Reference proteome</keyword>
<dbReference type="RefSeq" id="WP_188929486.1">
    <property type="nucleotide sequence ID" value="NZ_BMJC01000001.1"/>
</dbReference>
<name>A0A8J2UA79_9BACT</name>
<proteinExistence type="predicted"/>
<dbReference type="AlphaFoldDB" id="A0A8J2UA79"/>
<gene>
    <name evidence="1" type="ORF">GCM10011511_11800</name>
</gene>
<evidence type="ECO:0000313" key="1">
    <source>
        <dbReference type="EMBL" id="GGA90186.1"/>
    </source>
</evidence>
<protein>
    <submittedName>
        <fullName evidence="1">Uncharacterized protein</fullName>
    </submittedName>
</protein>
<dbReference type="EMBL" id="BMJC01000001">
    <property type="protein sequence ID" value="GGA90186.1"/>
    <property type="molecule type" value="Genomic_DNA"/>
</dbReference>
<comment type="caution">
    <text evidence="1">The sequence shown here is derived from an EMBL/GenBank/DDBJ whole genome shotgun (WGS) entry which is preliminary data.</text>
</comment>